<dbReference type="Proteomes" id="UP000708148">
    <property type="component" value="Unassembled WGS sequence"/>
</dbReference>
<feature type="compositionally biased region" description="Basic and acidic residues" evidence="4">
    <location>
        <begin position="2163"/>
        <end position="2208"/>
    </location>
</feature>
<dbReference type="PANTHER" id="PTHR24198">
    <property type="entry name" value="ANKYRIN REPEAT AND PROTEIN KINASE DOMAIN-CONTAINING PROTEIN"/>
    <property type="match status" value="1"/>
</dbReference>
<proteinExistence type="predicted"/>
<feature type="domain" description="U-box" evidence="5">
    <location>
        <begin position="2932"/>
        <end position="3003"/>
    </location>
</feature>
<feature type="repeat" description="ANK" evidence="3">
    <location>
        <begin position="1595"/>
        <end position="1627"/>
    </location>
</feature>
<feature type="compositionally biased region" description="Basic residues" evidence="4">
    <location>
        <begin position="2279"/>
        <end position="2288"/>
    </location>
</feature>
<keyword evidence="1" id="KW-0677">Repeat</keyword>
<keyword evidence="7" id="KW-1185">Reference proteome</keyword>
<feature type="repeat" description="ANK" evidence="3">
    <location>
        <begin position="1830"/>
        <end position="1862"/>
    </location>
</feature>
<feature type="compositionally biased region" description="Basic and acidic residues" evidence="4">
    <location>
        <begin position="2087"/>
        <end position="2100"/>
    </location>
</feature>
<feature type="repeat" description="ANK" evidence="3">
    <location>
        <begin position="1729"/>
        <end position="1761"/>
    </location>
</feature>
<feature type="repeat" description="ANK" evidence="3">
    <location>
        <begin position="1250"/>
        <end position="1282"/>
    </location>
</feature>
<feature type="compositionally biased region" description="Polar residues" evidence="4">
    <location>
        <begin position="2427"/>
        <end position="2451"/>
    </location>
</feature>
<feature type="region of interest" description="Disordered" evidence="4">
    <location>
        <begin position="542"/>
        <end position="561"/>
    </location>
</feature>
<feature type="compositionally biased region" description="Polar residues" evidence="4">
    <location>
        <begin position="2632"/>
        <end position="2641"/>
    </location>
</feature>
<feature type="compositionally biased region" description="Basic and acidic residues" evidence="4">
    <location>
        <begin position="82"/>
        <end position="92"/>
    </location>
</feature>
<keyword evidence="2 3" id="KW-0040">ANK repeat</keyword>
<evidence type="ECO:0000256" key="1">
    <source>
        <dbReference type="ARBA" id="ARBA00022737"/>
    </source>
</evidence>
<feature type="repeat" description="ANK" evidence="3">
    <location>
        <begin position="1863"/>
        <end position="1895"/>
    </location>
</feature>
<feature type="repeat" description="ANK" evidence="3">
    <location>
        <begin position="1012"/>
        <end position="1044"/>
    </location>
</feature>
<dbReference type="EMBL" id="CAJHUC010000409">
    <property type="protein sequence ID" value="CAD7695944.1"/>
    <property type="molecule type" value="Genomic_DNA"/>
</dbReference>
<comment type="caution">
    <text evidence="6">The sequence shown here is derived from an EMBL/GenBank/DDBJ whole genome shotgun (WGS) entry which is preliminary data.</text>
</comment>
<feature type="region of interest" description="Disordered" evidence="4">
    <location>
        <begin position="1"/>
        <end position="30"/>
    </location>
</feature>
<feature type="repeat" description="ANK" evidence="3">
    <location>
        <begin position="1695"/>
        <end position="1719"/>
    </location>
</feature>
<feature type="repeat" description="ANK" evidence="3">
    <location>
        <begin position="1449"/>
        <end position="1474"/>
    </location>
</feature>
<dbReference type="Gene3D" id="1.25.40.20">
    <property type="entry name" value="Ankyrin repeat-containing domain"/>
    <property type="match status" value="8"/>
</dbReference>
<feature type="repeat" description="ANK" evidence="3">
    <location>
        <begin position="1518"/>
        <end position="1561"/>
    </location>
</feature>
<feature type="repeat" description="ANK" evidence="3">
    <location>
        <begin position="1485"/>
        <end position="1517"/>
    </location>
</feature>
<dbReference type="PROSITE" id="PS51698">
    <property type="entry name" value="U_BOX"/>
    <property type="match status" value="1"/>
</dbReference>
<feature type="repeat" description="ANK" evidence="3">
    <location>
        <begin position="1929"/>
        <end position="1961"/>
    </location>
</feature>
<dbReference type="PRINTS" id="PR01415">
    <property type="entry name" value="ANKYRIN"/>
</dbReference>
<dbReference type="InterPro" id="IPR003613">
    <property type="entry name" value="Ubox_domain"/>
</dbReference>
<dbReference type="GO" id="GO:0004842">
    <property type="term" value="F:ubiquitin-protein transferase activity"/>
    <property type="evidence" value="ECO:0007669"/>
    <property type="project" value="InterPro"/>
</dbReference>
<feature type="repeat" description="ANK" evidence="3">
    <location>
        <begin position="1217"/>
        <end position="1249"/>
    </location>
</feature>
<feature type="repeat" description="ANK" evidence="3">
    <location>
        <begin position="1045"/>
        <end position="1077"/>
    </location>
</feature>
<sequence>MRSTPDPCRPLPPWPGLVGLPGKVGAPPGARQRIERTGGLCCPEWRTGRSVGSFRTMKRSIHSMKEWECESGETHTVAASEQPKDRPKEEAKTPPTVGPDLDGEGDLWDHFVQDNWAPVLESAFGPNWRDKYPEEITAILWWAVKHRSRDPGTPGTSPTIPAAASTPGMTIPQGLPVGMGSPLLGIPEQAPVNAPLVFGTFRPQQIGAPPAQVPLGGMQVLGGDGNGAHFGLQGSLAKDQGTGFAAKDAMPPGAHAAGAIPAIPFDGFDSTSRLELPELGDVAFVNDDEEEPEGPASKRCNLDLSLNLEPMFGELALEDNSEDEGIDGDGLVRHHGDDRDDLDCTDELAILEEYDPEHPEMETRTSVQRPEVRRKVKRMGLHLRHGADTQPNDQGEGSNEPSSALQRLADPMLPPPAKNRAAGLASQAGGSTVEAFPTSPGHTLAQDEGGGLFGMPPAGLDILYDPEHPGVGIGDMLLRRGTQPPFGPISQMGGFTLASPARFADLKNIKFGTFASSNLVHQGRPMFGSFSTQMLVQSNGKSFAETGHAGPAQPQDLSKGTCSVDGAQLQAAGASLTVDSQQEADHTEHSHSQPVASPPINGQSELLGEKVAGVLEASKPTVCSFPQFLSTMMTPVTFGLEPVGGVNHVQGQASQAGQTVNQVFRPNQLYGMYGYGVHPAAAGTWGMVAPGGLHGEQGLQPGEPGVTGSAMPGPMLCIPSSVPMQYGVPVPVVSLNQSGQASSAGGTVQGEVSMPAMYVMDSRVAGHHIQQIIDGRDGVGRAPVHVAAVAGRADIIEQLIYVGCDCSAVLHVDLLGAASKRKAAPDAGPLQPPVSQPKNEDGGCSAGIEKAGQAVTSKFDSVMPVPGSPTACCEVPAAHIQGHSQGQFQGCSDEGEGKCSHVIQRESPVNSRLVAVDSPGSKLKSQGVGIRVERDPGVDELSFKFCNALHLATYYGHLNVVDLLLSTKRCDPQGTNEHGCTPLHFATNKGHKHIVARLLKVQGIKIDVRDVHGRTPLHHGAAQGHAGVIDELWPKGCKFDATDAMGWTALHYAAHAGHTDVVSKLVIAGCPVQKLDNCGYTAGHLAAQGGYADVLEKLLHAGYDPDTLGGMTVLHHCGGSTALHMAAAHGHANVVRQLLREGSNPSKEDFRGFTALQCAAEGGHLEAFQVLLEAGCNPKAHDCCGTTVLHSAANGGNWDIIRELLDLGCDHSLQTKYGRTALHHAAQGGAYQVAQNLLNLGCDIRVKDREGNVPWHAAAEGGNLEVLQLFLDRGCEIEAKNNAGCTALHCAAKSGSVGAVRALLDRGADIRAVSSESQTALHYAAEMGHDDVVLLLLETLDTLTVNHQDASGWTVLHHAAEQGNKKMVKLLIEQGADVNLQTMEGCTPLHLATHGQYQGVVEVLLENDCDTSIKDNEGCTALHYAAQRSNLPLFNLLHAGCMTGDKDNQGCTLLHYAVEGGNPDIVGTLLFTGAALYDNMDSSSEVMNALHLACKLGHAVVVSYLLKAGYQVGTKGPDGCQPLHYAAQGNPGLWGRKETSQHFHVVKLLLDAGADPHVVDDKGCNPLMYAAGSGELEMVLKFLLLGVDVTRVDKNQWTSMHWAATSGNVDVVSKLIQAGVAVDTTDNKGRLPLHWSAERGHLGPVTAIFKVMLEKKIDIHQTDHEGATAVQLAACHGHAEVVAKLLECGKTKDVKGLTALHLAAQLKMEEVARLLLNTGKCDVNARDADSCTPLHYSAENGSAAIVGMLLDAKADLNITSTDGMMPIHKASSEGHYEAVKKLIDKGALVNFCTSTGSTPLHYAASTGKIDVLKLLIDSGCPVNAMSTGNLSCTALYCAASSGQLETVDMLLQHGAEVDTICTNDCTALHVAASNGHARVVKRLLEAGADADLQAANGAAAIHNAVNNLHQEALEVLLAADCDVDIQNSGGNTALHISASKGSQELVREMLKAGCDVHIKNGKGWQAVQSAASNGFFEVVLLLVGHGAQVRQKGDMDVSKLLCRKSNLKASYVDGRLRLAEREKHRKAKPLEQAADAPTEQELKERQAQADAIMAELLAEEQRQRQAEEQQAAKRKAKKDKKKKRKDTVKEDGVKNDHTDNDMCAGDSSEAVAEDEDQSSIVSSALDVETVDSFAALSLADSPDTACGAATGELEPSKGRRQKGKDEDKQRPKDRAKEKDQKLTDSQKEQAKPSPSEEVKRSGKGKDSGEIAGPSSSQGTVKIIRCHNTSTPIIASVKRAAAQSVASSETQRKQTKRSPSAASAQERGSDRGKEPVVKIKAQRVRRKAGQSRQTEGHHGSAASNGPVGVAQIQKSSLDASSAASTLASTPGRSSVGQQSGHAVSSATSPKMPASSSKSLQRVGQIASQQSQVAHPPAAAAAAAAARATRPGLSNTLQPKYGVSHARQAGQLQVSHQGFGGASAPGRSQPAQPSGLVSPSPQLKAAVQSSRASPWQRPGRVPAAPAPPASPPVASSPPGAKTPLAKPLDASVTQGTAVHVAAFKQEEVPEVIDQSAKQPVAMQSSAKPKSQSVTVPSTQVANPVQQPGVTPVSHSDSTGPRPPMSVPSAGGSHSRTFSASGSDQGGAGSPQRAPANVSAHGPDQEPTGPSPADGSKPGSLQGARPWGPPGSMQGVGSTVSAAPTPTAWASHLQQQGASRQDEPGTSQPTSARSGLDGVGGSSADAACENQRSELVKSPDGSGGHPMLSSPSSLHARSPSVPRVEFPFPGRTEGTWGVISSSSQLNGGLLGPTGNQKAVDMQNMHSGLGEPIVPPPIAQQQYLDLYGPQGADGGDQYAHMQGMPRWGAPGQLHEGGYLQKPVPGIPTMYPPAWSQSPAPSGPYPHVGGRTVNGDGARYPKHLRMGVTSGEPWAVNGPQTSSANSAAGDSGPNPGTRGSVANIPDDPWEIGDTQKPEPRAQRRRSPQPPSSAPGAPGHNQFCCPLTNKLMVDPVVAADGFTYERSSIEGWLQQNNKSPMTKQPMPHKELVPNLTMRAAIKLLGPCRK</sequence>
<feature type="region of interest" description="Disordered" evidence="4">
    <location>
        <begin position="2826"/>
        <end position="2935"/>
    </location>
</feature>
<evidence type="ECO:0000313" key="7">
    <source>
        <dbReference type="Proteomes" id="UP000708148"/>
    </source>
</evidence>
<dbReference type="InterPro" id="IPR013083">
    <property type="entry name" value="Znf_RING/FYVE/PHD"/>
</dbReference>
<feature type="compositionally biased region" description="Polar residues" evidence="4">
    <location>
        <begin position="2513"/>
        <end position="2556"/>
    </location>
</feature>
<evidence type="ECO:0000313" key="6">
    <source>
        <dbReference type="EMBL" id="CAD7695944.1"/>
    </source>
</evidence>
<feature type="repeat" description="ANK" evidence="3">
    <location>
        <begin position="1184"/>
        <end position="1216"/>
    </location>
</feature>
<feature type="compositionally biased region" description="Basic residues" evidence="4">
    <location>
        <begin position="2072"/>
        <end position="2086"/>
    </location>
</feature>
<feature type="repeat" description="ANK" evidence="3">
    <location>
        <begin position="1118"/>
        <end position="1150"/>
    </location>
</feature>
<feature type="repeat" description="ANK" evidence="3">
    <location>
        <begin position="779"/>
        <end position="811"/>
    </location>
</feature>
<feature type="region of interest" description="Disordered" evidence="4">
    <location>
        <begin position="2138"/>
        <end position="2223"/>
    </location>
</feature>
<dbReference type="GO" id="GO:0016567">
    <property type="term" value="P:protein ubiquitination"/>
    <property type="evidence" value="ECO:0007669"/>
    <property type="project" value="InterPro"/>
</dbReference>
<feature type="repeat" description="ANK" evidence="3">
    <location>
        <begin position="1151"/>
        <end position="1183"/>
    </location>
</feature>
<feature type="repeat" description="ANK" evidence="3">
    <location>
        <begin position="1762"/>
        <end position="1794"/>
    </location>
</feature>
<dbReference type="Pfam" id="PF04564">
    <property type="entry name" value="U-box"/>
    <property type="match status" value="1"/>
</dbReference>
<dbReference type="InterPro" id="IPR036770">
    <property type="entry name" value="Ankyrin_rpt-contain_sf"/>
</dbReference>
<dbReference type="SMART" id="SM00504">
    <property type="entry name" value="Ubox"/>
    <property type="match status" value="1"/>
</dbReference>
<feature type="repeat" description="ANK" evidence="3">
    <location>
        <begin position="1628"/>
        <end position="1664"/>
    </location>
</feature>
<dbReference type="SUPFAM" id="SSF57850">
    <property type="entry name" value="RING/U-box"/>
    <property type="match status" value="1"/>
</dbReference>
<feature type="compositionally biased region" description="Low complexity" evidence="4">
    <location>
        <begin position="2314"/>
        <end position="2328"/>
    </location>
</feature>
<dbReference type="SMART" id="SM00248">
    <property type="entry name" value="ANK"/>
    <property type="match status" value="32"/>
</dbReference>
<feature type="region of interest" description="Disordered" evidence="4">
    <location>
        <begin position="2237"/>
        <end position="2489"/>
    </location>
</feature>
<accession>A0A8S1IR80</accession>
<feature type="compositionally biased region" description="Low complexity" evidence="4">
    <location>
        <begin position="2376"/>
        <end position="2386"/>
    </location>
</feature>
<feature type="repeat" description="ANK" evidence="3">
    <location>
        <begin position="1562"/>
        <end position="1594"/>
    </location>
</feature>
<feature type="compositionally biased region" description="Polar residues" evidence="4">
    <location>
        <begin position="2649"/>
        <end position="2670"/>
    </location>
</feature>
<feature type="repeat" description="ANK" evidence="3">
    <location>
        <begin position="1316"/>
        <end position="1338"/>
    </location>
</feature>
<reference evidence="6" key="1">
    <citation type="submission" date="2020-12" db="EMBL/GenBank/DDBJ databases">
        <authorList>
            <person name="Iha C."/>
        </authorList>
    </citation>
    <scope>NUCLEOTIDE SEQUENCE</scope>
</reference>
<feature type="repeat" description="ANK" evidence="3">
    <location>
        <begin position="1283"/>
        <end position="1315"/>
    </location>
</feature>
<dbReference type="SUPFAM" id="SSF48403">
    <property type="entry name" value="Ankyrin repeat"/>
    <property type="match status" value="4"/>
</dbReference>
<evidence type="ECO:0000256" key="4">
    <source>
        <dbReference type="SAM" id="MobiDB-lite"/>
    </source>
</evidence>
<feature type="region of interest" description="Disordered" evidence="4">
    <location>
        <begin position="2022"/>
        <end position="2045"/>
    </location>
</feature>
<feature type="region of interest" description="Disordered" evidence="4">
    <location>
        <begin position="2060"/>
        <end position="2123"/>
    </location>
</feature>
<feature type="compositionally biased region" description="Basic and acidic residues" evidence="4">
    <location>
        <begin position="2266"/>
        <end position="2276"/>
    </location>
</feature>
<feature type="compositionally biased region" description="Basic and acidic residues" evidence="4">
    <location>
        <begin position="2060"/>
        <end position="2071"/>
    </location>
</feature>
<feature type="compositionally biased region" description="Low complexity" evidence="4">
    <location>
        <begin position="2705"/>
        <end position="2717"/>
    </location>
</feature>
<dbReference type="Pfam" id="PF12796">
    <property type="entry name" value="Ank_2"/>
    <property type="match status" value="8"/>
</dbReference>
<organism evidence="6 7">
    <name type="scientific">Ostreobium quekettii</name>
    <dbReference type="NCBI Taxonomy" id="121088"/>
    <lineage>
        <taxon>Eukaryota</taxon>
        <taxon>Viridiplantae</taxon>
        <taxon>Chlorophyta</taxon>
        <taxon>core chlorophytes</taxon>
        <taxon>Ulvophyceae</taxon>
        <taxon>TCBD clade</taxon>
        <taxon>Bryopsidales</taxon>
        <taxon>Ostreobineae</taxon>
        <taxon>Ostreobiaceae</taxon>
        <taxon>Ostreobium</taxon>
    </lineage>
</organism>
<feature type="region of interest" description="Disordered" evidence="4">
    <location>
        <begin position="2509"/>
        <end position="2725"/>
    </location>
</feature>
<evidence type="ECO:0000259" key="5">
    <source>
        <dbReference type="PROSITE" id="PS51698"/>
    </source>
</evidence>
<feature type="compositionally biased region" description="Polar residues" evidence="4">
    <location>
        <begin position="389"/>
        <end position="405"/>
    </location>
</feature>
<dbReference type="OrthoDB" id="513846at2759"/>
<dbReference type="CDD" id="cd16655">
    <property type="entry name" value="RING-Ubox_WDSUB1-like"/>
    <property type="match status" value="1"/>
</dbReference>
<feature type="compositionally biased region" description="Pro residues" evidence="4">
    <location>
        <begin position="2462"/>
        <end position="2473"/>
    </location>
</feature>
<dbReference type="InterPro" id="IPR002110">
    <property type="entry name" value="Ankyrin_rpt"/>
</dbReference>
<dbReference type="PROSITE" id="PS50088">
    <property type="entry name" value="ANK_REPEAT"/>
    <property type="match status" value="29"/>
</dbReference>
<feature type="repeat" description="ANK" evidence="3">
    <location>
        <begin position="1384"/>
        <end position="1416"/>
    </location>
</feature>
<feature type="compositionally biased region" description="Polar residues" evidence="4">
    <location>
        <begin position="2329"/>
        <end position="2371"/>
    </location>
</feature>
<feature type="repeat" description="ANK" evidence="3">
    <location>
        <begin position="1351"/>
        <end position="1383"/>
    </location>
</feature>
<feature type="compositionally biased region" description="Polar residues" evidence="4">
    <location>
        <begin position="592"/>
        <end position="603"/>
    </location>
</feature>
<dbReference type="PANTHER" id="PTHR24198:SF165">
    <property type="entry name" value="ANKYRIN REPEAT-CONTAINING PROTEIN-RELATED"/>
    <property type="match status" value="1"/>
</dbReference>
<evidence type="ECO:0000256" key="2">
    <source>
        <dbReference type="ARBA" id="ARBA00023043"/>
    </source>
</evidence>
<gene>
    <name evidence="6" type="ORF">OSTQU699_LOCUS1305</name>
</gene>
<feature type="repeat" description="ANK" evidence="3">
    <location>
        <begin position="1896"/>
        <end position="1928"/>
    </location>
</feature>
<feature type="region of interest" description="Disordered" evidence="4">
    <location>
        <begin position="574"/>
        <end position="603"/>
    </location>
</feature>
<name>A0A8S1IR80_9CHLO</name>
<dbReference type="Pfam" id="PF00023">
    <property type="entry name" value="Ank"/>
    <property type="match status" value="4"/>
</dbReference>
<evidence type="ECO:0000256" key="3">
    <source>
        <dbReference type="PROSITE-ProRule" id="PRU00023"/>
    </source>
</evidence>
<feature type="region of interest" description="Disordered" evidence="4">
    <location>
        <begin position="823"/>
        <end position="847"/>
    </location>
</feature>
<feature type="compositionally biased region" description="Low complexity" evidence="4">
    <location>
        <begin position="16"/>
        <end position="30"/>
    </location>
</feature>
<feature type="region of interest" description="Disordered" evidence="4">
    <location>
        <begin position="67"/>
        <end position="100"/>
    </location>
</feature>
<dbReference type="Pfam" id="PF13637">
    <property type="entry name" value="Ank_4"/>
    <property type="match status" value="1"/>
</dbReference>
<feature type="region of interest" description="Disordered" evidence="4">
    <location>
        <begin position="379"/>
        <end position="452"/>
    </location>
</feature>
<feature type="repeat" description="ANK" evidence="3">
    <location>
        <begin position="978"/>
        <end position="1011"/>
    </location>
</feature>
<dbReference type="PROSITE" id="PS50297">
    <property type="entry name" value="ANK_REP_REGION"/>
    <property type="match status" value="24"/>
</dbReference>
<dbReference type="Gene3D" id="3.30.40.10">
    <property type="entry name" value="Zinc/RING finger domain, C3HC4 (zinc finger)"/>
    <property type="match status" value="1"/>
</dbReference>
<protein>
    <recommendedName>
        <fullName evidence="5">U-box domain-containing protein</fullName>
    </recommendedName>
</protein>
<feature type="repeat" description="ANK" evidence="3">
    <location>
        <begin position="1665"/>
        <end position="1697"/>
    </location>
</feature>
<feature type="compositionally biased region" description="Polar residues" evidence="4">
    <location>
        <begin position="2873"/>
        <end position="2883"/>
    </location>
</feature>
<feature type="repeat" description="ANK" evidence="3">
    <location>
        <begin position="1078"/>
        <end position="1110"/>
    </location>
</feature>
<feature type="repeat" description="ANK" evidence="3">
    <location>
        <begin position="1795"/>
        <end position="1827"/>
    </location>
</feature>